<evidence type="ECO:0000313" key="8">
    <source>
        <dbReference type="EMBL" id="MFC4630933.1"/>
    </source>
</evidence>
<dbReference type="EC" id="1.4.3.19" evidence="5"/>
<accession>A0ABV9HMZ4</accession>
<comment type="pathway">
    <text evidence="1">Cofactor biosynthesis; thiamine diphosphate biosynthesis.</text>
</comment>
<dbReference type="SUPFAM" id="SSF54373">
    <property type="entry name" value="FAD-linked reductases, C-terminal domain"/>
    <property type="match status" value="1"/>
</dbReference>
<gene>
    <name evidence="8" type="primary">thiO</name>
    <name evidence="8" type="ORF">ACFO6V_21985</name>
</gene>
<dbReference type="NCBIfam" id="TIGR02352">
    <property type="entry name" value="thiamin_ThiO"/>
    <property type="match status" value="1"/>
</dbReference>
<dbReference type="SUPFAM" id="SSF51905">
    <property type="entry name" value="FAD/NAD(P)-binding domain"/>
    <property type="match status" value="1"/>
</dbReference>
<keyword evidence="2" id="KW-0784">Thiamine biosynthesis</keyword>
<evidence type="ECO:0000256" key="5">
    <source>
        <dbReference type="ARBA" id="ARBA00050018"/>
    </source>
</evidence>
<evidence type="ECO:0000256" key="2">
    <source>
        <dbReference type="ARBA" id="ARBA00022977"/>
    </source>
</evidence>
<dbReference type="InterPro" id="IPR006076">
    <property type="entry name" value="FAD-dep_OxRdtase"/>
</dbReference>
<evidence type="ECO:0000259" key="7">
    <source>
        <dbReference type="Pfam" id="PF01266"/>
    </source>
</evidence>
<evidence type="ECO:0000256" key="3">
    <source>
        <dbReference type="ARBA" id="ARBA00023002"/>
    </source>
</evidence>
<dbReference type="RefSeq" id="WP_377139410.1">
    <property type="nucleotide sequence ID" value="NZ_JBHSFI010000007.1"/>
</dbReference>
<dbReference type="PANTHER" id="PTHR13847">
    <property type="entry name" value="SARCOSINE DEHYDROGENASE-RELATED"/>
    <property type="match status" value="1"/>
</dbReference>
<proteinExistence type="predicted"/>
<evidence type="ECO:0000256" key="6">
    <source>
        <dbReference type="SAM" id="MobiDB-lite"/>
    </source>
</evidence>
<dbReference type="Gene3D" id="3.50.50.60">
    <property type="entry name" value="FAD/NAD(P)-binding domain"/>
    <property type="match status" value="1"/>
</dbReference>
<evidence type="ECO:0000313" key="9">
    <source>
        <dbReference type="Proteomes" id="UP001596011"/>
    </source>
</evidence>
<dbReference type="EMBL" id="JBHSFI010000007">
    <property type="protein sequence ID" value="MFC4630933.1"/>
    <property type="molecule type" value="Genomic_DNA"/>
</dbReference>
<evidence type="ECO:0000256" key="4">
    <source>
        <dbReference type="ARBA" id="ARBA00049872"/>
    </source>
</evidence>
<name>A0ABV9HMZ4_9MICO</name>
<evidence type="ECO:0000256" key="1">
    <source>
        <dbReference type="ARBA" id="ARBA00004948"/>
    </source>
</evidence>
<dbReference type="InterPro" id="IPR012727">
    <property type="entry name" value="Gly_oxidase_ThiO"/>
</dbReference>
<comment type="caution">
    <text evidence="8">The sequence shown here is derived from an EMBL/GenBank/DDBJ whole genome shotgun (WGS) entry which is preliminary data.</text>
</comment>
<keyword evidence="9" id="KW-1185">Reference proteome</keyword>
<dbReference type="GO" id="GO:0043799">
    <property type="term" value="F:glycine oxidase activity"/>
    <property type="evidence" value="ECO:0007669"/>
    <property type="project" value="UniProtKB-EC"/>
</dbReference>
<feature type="region of interest" description="Disordered" evidence="6">
    <location>
        <begin position="368"/>
        <end position="422"/>
    </location>
</feature>
<comment type="catalytic activity">
    <reaction evidence="4">
        <text>glycine + O2 + H2O = glyoxylate + H2O2 + NH4(+)</text>
        <dbReference type="Rhea" id="RHEA:11532"/>
        <dbReference type="ChEBI" id="CHEBI:15377"/>
        <dbReference type="ChEBI" id="CHEBI:15379"/>
        <dbReference type="ChEBI" id="CHEBI:16240"/>
        <dbReference type="ChEBI" id="CHEBI:28938"/>
        <dbReference type="ChEBI" id="CHEBI:36655"/>
        <dbReference type="ChEBI" id="CHEBI:57305"/>
        <dbReference type="EC" id="1.4.3.19"/>
    </reaction>
</comment>
<reference evidence="9" key="1">
    <citation type="journal article" date="2019" name="Int. J. Syst. Evol. Microbiol.">
        <title>The Global Catalogue of Microorganisms (GCM) 10K type strain sequencing project: providing services to taxonomists for standard genome sequencing and annotation.</title>
        <authorList>
            <consortium name="The Broad Institute Genomics Platform"/>
            <consortium name="The Broad Institute Genome Sequencing Center for Infectious Disease"/>
            <person name="Wu L."/>
            <person name="Ma J."/>
        </authorList>
    </citation>
    <scope>NUCLEOTIDE SEQUENCE [LARGE SCALE GENOMIC DNA]</scope>
    <source>
        <strain evidence="9">CCUG 42722</strain>
    </source>
</reference>
<feature type="domain" description="FAD dependent oxidoreductase" evidence="7">
    <location>
        <begin position="15"/>
        <end position="362"/>
    </location>
</feature>
<dbReference type="Proteomes" id="UP001596011">
    <property type="component" value="Unassembled WGS sequence"/>
</dbReference>
<dbReference type="Gene3D" id="3.30.9.10">
    <property type="entry name" value="D-Amino Acid Oxidase, subunit A, domain 2"/>
    <property type="match status" value="1"/>
</dbReference>
<organism evidence="8 9">
    <name type="scientific">Promicromonospora alba</name>
    <dbReference type="NCBI Taxonomy" id="1616110"/>
    <lineage>
        <taxon>Bacteria</taxon>
        <taxon>Bacillati</taxon>
        <taxon>Actinomycetota</taxon>
        <taxon>Actinomycetes</taxon>
        <taxon>Micrococcales</taxon>
        <taxon>Promicromonosporaceae</taxon>
        <taxon>Promicromonospora</taxon>
    </lineage>
</organism>
<protein>
    <recommendedName>
        <fullName evidence="5">glycine oxidase</fullName>
        <ecNumber evidence="5">1.4.3.19</ecNumber>
    </recommendedName>
</protein>
<dbReference type="Pfam" id="PF01266">
    <property type="entry name" value="DAO"/>
    <property type="match status" value="1"/>
</dbReference>
<dbReference type="InterPro" id="IPR036188">
    <property type="entry name" value="FAD/NAD-bd_sf"/>
</dbReference>
<sequence>MSSRASSHVGSHAWDVLVVGGGIIGLTAAWRALEAGASVVVLDPSPGDGATHAAAGMLAPVMEAGFGEEAQARLGTASLALWPQFADALERAAGLPPGAVGLDTAGTLALAYDGDDLVELRRTLALHRELGLGSVEITPAEARRREPGVGPRVAGAAWVPGDHQVDPRAVHAALAVAAARATLVPRAAMSLTWADGAVVGALDDAGTAYPAGTVVLAAGHASAALFAGAPTRPVPGTTLRLDAAADQSPAVVVRGTVQGRPVYAVPRRVRPDGRRELVVGATSDEREDDHLTRAGDVFALLRDVRALLPELDDAVLLEAVTRSRPGSPDNAPLLGWAADGLYLATGHYRNGILLTPLTAAAVDEALGGAGRPADGPGGGPPGGPEVRAAVEAAARYADPRRFADAYSSTPGTTPRTERGGTA</sequence>
<feature type="compositionally biased region" description="Low complexity" evidence="6">
    <location>
        <begin position="384"/>
        <end position="395"/>
    </location>
</feature>
<keyword evidence="3 8" id="KW-0560">Oxidoreductase</keyword>
<dbReference type="PANTHER" id="PTHR13847:SF289">
    <property type="entry name" value="GLYCINE OXIDASE"/>
    <property type="match status" value="1"/>
</dbReference>